<evidence type="ECO:0000313" key="2">
    <source>
        <dbReference type="EMBL" id="PZN77888.1"/>
    </source>
</evidence>
<dbReference type="SUPFAM" id="SSF52980">
    <property type="entry name" value="Restriction endonuclease-like"/>
    <property type="match status" value="1"/>
</dbReference>
<gene>
    <name evidence="2" type="ORF">DM484_13755</name>
</gene>
<protein>
    <recommendedName>
        <fullName evidence="1">Putative restriction endonuclease domain-containing protein</fullName>
    </recommendedName>
</protein>
<comment type="caution">
    <text evidence="2">The sequence shown here is derived from an EMBL/GenBank/DDBJ whole genome shotgun (WGS) entry which is preliminary data.</text>
</comment>
<accession>A0A2W4RDF2</accession>
<dbReference type="EMBL" id="QJPH01000328">
    <property type="protein sequence ID" value="PZN77888.1"/>
    <property type="molecule type" value="Genomic_DNA"/>
</dbReference>
<dbReference type="PANTHER" id="PTHR36558:SF1">
    <property type="entry name" value="RESTRICTION ENDONUCLEASE DOMAIN-CONTAINING PROTEIN-RELATED"/>
    <property type="match status" value="1"/>
</dbReference>
<proteinExistence type="predicted"/>
<evidence type="ECO:0000259" key="1">
    <source>
        <dbReference type="Pfam" id="PF05685"/>
    </source>
</evidence>
<name>A0A2W4RDF2_9GAMM</name>
<evidence type="ECO:0000313" key="3">
    <source>
        <dbReference type="Proteomes" id="UP000249396"/>
    </source>
</evidence>
<reference evidence="2 3" key="1">
    <citation type="journal article" date="2018" name="Aquat. Microb. Ecol.">
        <title>Gammaproteobacterial methanotrophs dominate.</title>
        <authorList>
            <person name="Rissanen A.J."/>
            <person name="Saarenheimo J."/>
            <person name="Tiirola M."/>
            <person name="Peura S."/>
            <person name="Aalto S.L."/>
            <person name="Karvinen A."/>
            <person name="Nykanen H."/>
        </authorList>
    </citation>
    <scope>NUCLEOTIDE SEQUENCE [LARGE SCALE GENOMIC DNA]</scope>
    <source>
        <strain evidence="2">AMbin10</strain>
    </source>
</reference>
<sequence>METKNQALLRACTLDDYLAQERVAEIRHEYLDGMVYDMAGETLEHSTICAKVSGELYAQLKGKPCRTLSPNMKILSGVYSPGQSKGLFSYPDVAVVCEEPKFHDERRDVLLNPILIVEVLSPGTELFDRDEKFLRYRTCLDSLQNYVLISTATPMVELFQRQPRGFWLYSDAVGMDATISLPAIDCELALADIYGRVSFPVDN</sequence>
<organism evidence="2 3">
    <name type="scientific">Candidatus Methylumidiphilus alinenensis</name>
    <dbReference type="NCBI Taxonomy" id="2202197"/>
    <lineage>
        <taxon>Bacteria</taxon>
        <taxon>Pseudomonadati</taxon>
        <taxon>Pseudomonadota</taxon>
        <taxon>Gammaproteobacteria</taxon>
        <taxon>Methylococcales</taxon>
        <taxon>Candidatus Methylumidiphilus</taxon>
    </lineage>
</organism>
<dbReference type="AlphaFoldDB" id="A0A2W4RDF2"/>
<dbReference type="InterPro" id="IPR012296">
    <property type="entry name" value="Nuclease_put_TT1808"/>
</dbReference>
<dbReference type="Pfam" id="PF05685">
    <property type="entry name" value="Uma2"/>
    <property type="match status" value="1"/>
</dbReference>
<dbReference type="Gene3D" id="3.90.1570.10">
    <property type="entry name" value="tt1808, chain A"/>
    <property type="match status" value="1"/>
</dbReference>
<dbReference type="InterPro" id="IPR011335">
    <property type="entry name" value="Restrct_endonuc-II-like"/>
</dbReference>
<feature type="domain" description="Putative restriction endonuclease" evidence="1">
    <location>
        <begin position="15"/>
        <end position="187"/>
    </location>
</feature>
<dbReference type="PANTHER" id="PTHR36558">
    <property type="entry name" value="GLR1098 PROTEIN"/>
    <property type="match status" value="1"/>
</dbReference>
<dbReference type="InterPro" id="IPR008538">
    <property type="entry name" value="Uma2"/>
</dbReference>
<dbReference type="CDD" id="cd06260">
    <property type="entry name" value="DUF820-like"/>
    <property type="match status" value="1"/>
</dbReference>
<dbReference type="Proteomes" id="UP000249396">
    <property type="component" value="Unassembled WGS sequence"/>
</dbReference>